<reference evidence="1 2" key="1">
    <citation type="journal article" date="2014" name="Agronomy (Basel)">
        <title>A Draft Genome Sequence for Ensete ventricosum, the Drought-Tolerant Tree Against Hunger.</title>
        <authorList>
            <person name="Harrison J."/>
            <person name="Moore K.A."/>
            <person name="Paszkiewicz K."/>
            <person name="Jones T."/>
            <person name="Grant M."/>
            <person name="Ambacheew D."/>
            <person name="Muzemil S."/>
            <person name="Studholme D.J."/>
        </authorList>
    </citation>
    <scope>NUCLEOTIDE SEQUENCE [LARGE SCALE GENOMIC DNA]</scope>
</reference>
<dbReference type="EMBL" id="AMZH03027019">
    <property type="protein sequence ID" value="RRT34331.1"/>
    <property type="molecule type" value="Genomic_DNA"/>
</dbReference>
<proteinExistence type="predicted"/>
<organism evidence="1 2">
    <name type="scientific">Ensete ventricosum</name>
    <name type="common">Abyssinian banana</name>
    <name type="synonym">Musa ensete</name>
    <dbReference type="NCBI Taxonomy" id="4639"/>
    <lineage>
        <taxon>Eukaryota</taxon>
        <taxon>Viridiplantae</taxon>
        <taxon>Streptophyta</taxon>
        <taxon>Embryophyta</taxon>
        <taxon>Tracheophyta</taxon>
        <taxon>Spermatophyta</taxon>
        <taxon>Magnoliopsida</taxon>
        <taxon>Liliopsida</taxon>
        <taxon>Zingiberales</taxon>
        <taxon>Musaceae</taxon>
        <taxon>Ensete</taxon>
    </lineage>
</organism>
<evidence type="ECO:0000313" key="1">
    <source>
        <dbReference type="EMBL" id="RRT34331.1"/>
    </source>
</evidence>
<protein>
    <submittedName>
        <fullName evidence="1">Uncharacterized protein</fullName>
    </submittedName>
</protein>
<dbReference type="AlphaFoldDB" id="A0A426X4C9"/>
<sequence>MGLVYPVAAGGNCWFRSLCASSPVVVSGRSRCSARWMDPSYPVTGVGCWSGGVQVRRRHLRSGRELAPAKRSGRISSQCDPSDDHVSLVVDFSLPLPRRGAGAYVVSVVGHP</sequence>
<evidence type="ECO:0000313" key="2">
    <source>
        <dbReference type="Proteomes" id="UP000287651"/>
    </source>
</evidence>
<gene>
    <name evidence="1" type="ORF">B296_00017989</name>
</gene>
<accession>A0A426X4C9</accession>
<dbReference type="Proteomes" id="UP000287651">
    <property type="component" value="Unassembled WGS sequence"/>
</dbReference>
<name>A0A426X4C9_ENSVE</name>
<comment type="caution">
    <text evidence="1">The sequence shown here is derived from an EMBL/GenBank/DDBJ whole genome shotgun (WGS) entry which is preliminary data.</text>
</comment>